<dbReference type="PROSITE" id="PS50931">
    <property type="entry name" value="HTH_LYSR"/>
    <property type="match status" value="1"/>
</dbReference>
<evidence type="ECO:0000259" key="5">
    <source>
        <dbReference type="PROSITE" id="PS50931"/>
    </source>
</evidence>
<dbReference type="AlphaFoldDB" id="A0A3Q8XQE2"/>
<reference evidence="6 7" key="1">
    <citation type="submission" date="2018-09" db="EMBL/GenBank/DDBJ databases">
        <title>Marinorhizobium profundi gen. nov., sp. nov., isolated from a deep-sea sediment sample from the New Britain Trench and proposal of Marinorhizobiaceae fam. nov. in the order Rhizobiales of the class Alphaproteobacteria.</title>
        <authorList>
            <person name="Cao J."/>
        </authorList>
    </citation>
    <scope>NUCLEOTIDE SEQUENCE [LARGE SCALE GENOMIC DNA]</scope>
    <source>
        <strain evidence="6 7">WS11</strain>
    </source>
</reference>
<accession>A0A3Q8XQE2</accession>
<dbReference type="InterPro" id="IPR000847">
    <property type="entry name" value="LysR_HTH_N"/>
</dbReference>
<keyword evidence="3" id="KW-0238">DNA-binding</keyword>
<dbReference type="GO" id="GO:0003677">
    <property type="term" value="F:DNA binding"/>
    <property type="evidence" value="ECO:0007669"/>
    <property type="project" value="UniProtKB-KW"/>
</dbReference>
<gene>
    <name evidence="6" type="ORF">D5400_18040</name>
</gene>
<evidence type="ECO:0000256" key="1">
    <source>
        <dbReference type="ARBA" id="ARBA00009437"/>
    </source>
</evidence>
<name>A0A3Q8XQE2_9HYPH</name>
<dbReference type="Proteomes" id="UP000268192">
    <property type="component" value="Chromosome"/>
</dbReference>
<dbReference type="InterPro" id="IPR005119">
    <property type="entry name" value="LysR_subst-bd"/>
</dbReference>
<dbReference type="SUPFAM" id="SSF53850">
    <property type="entry name" value="Periplasmic binding protein-like II"/>
    <property type="match status" value="1"/>
</dbReference>
<proteinExistence type="inferred from homology"/>
<dbReference type="InterPro" id="IPR036388">
    <property type="entry name" value="WH-like_DNA-bd_sf"/>
</dbReference>
<organism evidence="6 7">
    <name type="scientific">Georhizobium profundi</name>
    <dbReference type="NCBI Taxonomy" id="2341112"/>
    <lineage>
        <taxon>Bacteria</taxon>
        <taxon>Pseudomonadati</taxon>
        <taxon>Pseudomonadota</taxon>
        <taxon>Alphaproteobacteria</taxon>
        <taxon>Hyphomicrobiales</taxon>
        <taxon>Rhizobiaceae</taxon>
        <taxon>Georhizobium</taxon>
    </lineage>
</organism>
<dbReference type="PANTHER" id="PTHR30579">
    <property type="entry name" value="TRANSCRIPTIONAL REGULATOR"/>
    <property type="match status" value="1"/>
</dbReference>
<evidence type="ECO:0000256" key="4">
    <source>
        <dbReference type="ARBA" id="ARBA00023163"/>
    </source>
</evidence>
<dbReference type="EMBL" id="CP032509">
    <property type="protein sequence ID" value="AZN72926.1"/>
    <property type="molecule type" value="Genomic_DNA"/>
</dbReference>
<comment type="similarity">
    <text evidence="1">Belongs to the LysR transcriptional regulatory family.</text>
</comment>
<dbReference type="Pfam" id="PF03466">
    <property type="entry name" value="LysR_substrate"/>
    <property type="match status" value="1"/>
</dbReference>
<keyword evidence="2" id="KW-0805">Transcription regulation</keyword>
<evidence type="ECO:0000313" key="6">
    <source>
        <dbReference type="EMBL" id="AZN72926.1"/>
    </source>
</evidence>
<dbReference type="SUPFAM" id="SSF46785">
    <property type="entry name" value="Winged helix' DNA-binding domain"/>
    <property type="match status" value="1"/>
</dbReference>
<dbReference type="OrthoDB" id="8097684at2"/>
<dbReference type="PRINTS" id="PR00039">
    <property type="entry name" value="HTHLYSR"/>
</dbReference>
<keyword evidence="7" id="KW-1185">Reference proteome</keyword>
<keyword evidence="4" id="KW-0804">Transcription</keyword>
<dbReference type="PANTHER" id="PTHR30579:SF7">
    <property type="entry name" value="HTH-TYPE TRANSCRIPTIONAL REGULATOR LRHA-RELATED"/>
    <property type="match status" value="1"/>
</dbReference>
<dbReference type="Gene3D" id="3.40.190.10">
    <property type="entry name" value="Periplasmic binding protein-like II"/>
    <property type="match status" value="2"/>
</dbReference>
<dbReference type="Pfam" id="PF00126">
    <property type="entry name" value="HTH_1"/>
    <property type="match status" value="1"/>
</dbReference>
<dbReference type="KEGG" id="abaw:D5400_18040"/>
<evidence type="ECO:0000313" key="7">
    <source>
        <dbReference type="Proteomes" id="UP000268192"/>
    </source>
</evidence>
<protein>
    <submittedName>
        <fullName evidence="6">LysR family transcriptional regulator</fullName>
    </submittedName>
</protein>
<dbReference type="InterPro" id="IPR050176">
    <property type="entry name" value="LTTR"/>
</dbReference>
<feature type="domain" description="HTH lysR-type" evidence="5">
    <location>
        <begin position="7"/>
        <end position="64"/>
    </location>
</feature>
<dbReference type="InterPro" id="IPR036390">
    <property type="entry name" value="WH_DNA-bd_sf"/>
</dbReference>
<evidence type="ECO:0000256" key="3">
    <source>
        <dbReference type="ARBA" id="ARBA00023125"/>
    </source>
</evidence>
<evidence type="ECO:0000256" key="2">
    <source>
        <dbReference type="ARBA" id="ARBA00023015"/>
    </source>
</evidence>
<dbReference type="Gene3D" id="1.10.10.10">
    <property type="entry name" value="Winged helix-like DNA-binding domain superfamily/Winged helix DNA-binding domain"/>
    <property type="match status" value="1"/>
</dbReference>
<dbReference type="GO" id="GO:0003700">
    <property type="term" value="F:DNA-binding transcription factor activity"/>
    <property type="evidence" value="ECO:0007669"/>
    <property type="project" value="InterPro"/>
</dbReference>
<sequence>MTMMRYLDPHLLQAFVATADIGTVVGAAAHLNRTQAAVSMQIRKLEDHVGTMLFERGPRGLKMTSNGHMLMSYAREILSLNDTFIAHLGGNQEKGRLRLGVVEDFVATRLIAILSQYRAENPAIQIDIIVQPNARLAAMFDSKMLDAVICDVSGIHRKPLGVWSERLYWAVRDDFTIHYDRPLPIVMFDDACPWRAAAIATLARAGVDWRIVSEASTLLATSAAVRAGLGAAPMMNGTVPRGCRIIQPIPDSLCPVEITIGLFANAHPTLEARAFIDIVTSGSEPRAIMDLRAMSDDETAGLLLG</sequence>